<feature type="compositionally biased region" description="Low complexity" evidence="2">
    <location>
        <begin position="12"/>
        <end position="43"/>
    </location>
</feature>
<keyword evidence="4" id="KW-1185">Reference proteome</keyword>
<dbReference type="Proteomes" id="UP000269374">
    <property type="component" value="Chromosome"/>
</dbReference>
<protein>
    <recommendedName>
        <fullName evidence="5">DUF4355 domain-containing protein</fullName>
    </recommendedName>
</protein>
<evidence type="ECO:0000313" key="3">
    <source>
        <dbReference type="EMBL" id="AYG01700.1"/>
    </source>
</evidence>
<gene>
    <name evidence="3" type="ORF">D7I46_11935</name>
</gene>
<dbReference type="RefSeq" id="WP_120773069.1">
    <property type="nucleotide sequence ID" value="NZ_CP032627.1"/>
</dbReference>
<evidence type="ECO:0000313" key="4">
    <source>
        <dbReference type="Proteomes" id="UP000269374"/>
    </source>
</evidence>
<dbReference type="EMBL" id="CP032627">
    <property type="protein sequence ID" value="AYG01700.1"/>
    <property type="molecule type" value="Genomic_DNA"/>
</dbReference>
<dbReference type="KEGG" id="lact:D7I46_11935"/>
<feature type="region of interest" description="Disordered" evidence="2">
    <location>
        <begin position="169"/>
        <end position="201"/>
    </location>
</feature>
<feature type="compositionally biased region" description="Polar residues" evidence="2">
    <location>
        <begin position="1"/>
        <end position="11"/>
    </location>
</feature>
<feature type="compositionally biased region" description="Low complexity" evidence="2">
    <location>
        <begin position="169"/>
        <end position="182"/>
    </location>
</feature>
<organism evidence="3 4">
    <name type="scientific">Lactococcus allomyrinae</name>
    <dbReference type="NCBI Taxonomy" id="2419773"/>
    <lineage>
        <taxon>Bacteria</taxon>
        <taxon>Bacillati</taxon>
        <taxon>Bacillota</taxon>
        <taxon>Bacilli</taxon>
        <taxon>Lactobacillales</taxon>
        <taxon>Streptococcaceae</taxon>
        <taxon>Lactococcus</taxon>
    </lineage>
</organism>
<feature type="region of interest" description="Disordered" evidence="2">
    <location>
        <begin position="1"/>
        <end position="44"/>
    </location>
</feature>
<accession>A0A387BL52</accession>
<feature type="coiled-coil region" evidence="1">
    <location>
        <begin position="66"/>
        <end position="129"/>
    </location>
</feature>
<dbReference type="AlphaFoldDB" id="A0A387BL52"/>
<proteinExistence type="predicted"/>
<sequence>MSTQNQTALTDQVTSTAQQEQTTTIQQGQQTEQTQQQQESAQAPGAMTLTQAELDKLISKGIQTATANLTSKFEEAQKRIKGLEAQNMTAEELAAQQQKEAQEASAARIAELIENNQRLQIKAKIAETGLPLDENLFVNTSLEIDDIFKNIDNMAKKYNDDLEKAIASKQSKAGAGIASKAGNGNQTTSSNQEYAKKVPWV</sequence>
<evidence type="ECO:0008006" key="5">
    <source>
        <dbReference type="Google" id="ProtNLM"/>
    </source>
</evidence>
<name>A0A387BL52_9LACT</name>
<reference evidence="3 4" key="1">
    <citation type="submission" date="2018-09" db="EMBL/GenBank/DDBJ databases">
        <title>Genome sequencing of strain 1JSPR-7.</title>
        <authorList>
            <person name="Heo J."/>
            <person name="Kim S.-J."/>
            <person name="Kwon S.-W."/>
        </authorList>
    </citation>
    <scope>NUCLEOTIDE SEQUENCE [LARGE SCALE GENOMIC DNA]</scope>
    <source>
        <strain evidence="3 4">1JSPR-7</strain>
    </source>
</reference>
<keyword evidence="1" id="KW-0175">Coiled coil</keyword>
<feature type="compositionally biased region" description="Polar residues" evidence="2">
    <location>
        <begin position="183"/>
        <end position="193"/>
    </location>
</feature>
<evidence type="ECO:0000256" key="2">
    <source>
        <dbReference type="SAM" id="MobiDB-lite"/>
    </source>
</evidence>
<evidence type="ECO:0000256" key="1">
    <source>
        <dbReference type="SAM" id="Coils"/>
    </source>
</evidence>